<dbReference type="Proteomes" id="UP000276133">
    <property type="component" value="Unassembled WGS sequence"/>
</dbReference>
<comment type="caution">
    <text evidence="1">The sequence shown here is derived from an EMBL/GenBank/DDBJ whole genome shotgun (WGS) entry which is preliminary data.</text>
</comment>
<feature type="non-terminal residue" evidence="1">
    <location>
        <position position="1"/>
    </location>
</feature>
<proteinExistence type="predicted"/>
<dbReference type="EMBL" id="REGN01007855">
    <property type="protein sequence ID" value="RNA05100.1"/>
    <property type="molecule type" value="Genomic_DNA"/>
</dbReference>
<reference evidence="1 2" key="1">
    <citation type="journal article" date="2018" name="Sci. Rep.">
        <title>Genomic signatures of local adaptation to the degree of environmental predictability in rotifers.</title>
        <authorList>
            <person name="Franch-Gras L."/>
            <person name="Hahn C."/>
            <person name="Garcia-Roger E.M."/>
            <person name="Carmona M.J."/>
            <person name="Serra M."/>
            <person name="Gomez A."/>
        </authorList>
    </citation>
    <scope>NUCLEOTIDE SEQUENCE [LARGE SCALE GENOMIC DNA]</scope>
    <source>
        <strain evidence="1">HYR1</strain>
    </source>
</reference>
<name>A0A3M7Q138_BRAPC</name>
<evidence type="ECO:0000313" key="1">
    <source>
        <dbReference type="EMBL" id="RNA05100.1"/>
    </source>
</evidence>
<sequence>QSLLKSSFEMAVFKYFINYLVIEDTLIPFLKTMNSSNKCYKFLTIKKVEETKDIFLEAVEK</sequence>
<dbReference type="AlphaFoldDB" id="A0A3M7Q138"/>
<accession>A0A3M7Q138</accession>
<evidence type="ECO:0000313" key="2">
    <source>
        <dbReference type="Proteomes" id="UP000276133"/>
    </source>
</evidence>
<keyword evidence="2" id="KW-1185">Reference proteome</keyword>
<gene>
    <name evidence="1" type="ORF">BpHYR1_005258</name>
</gene>
<organism evidence="1 2">
    <name type="scientific">Brachionus plicatilis</name>
    <name type="common">Marine rotifer</name>
    <name type="synonym">Brachionus muelleri</name>
    <dbReference type="NCBI Taxonomy" id="10195"/>
    <lineage>
        <taxon>Eukaryota</taxon>
        <taxon>Metazoa</taxon>
        <taxon>Spiralia</taxon>
        <taxon>Gnathifera</taxon>
        <taxon>Rotifera</taxon>
        <taxon>Eurotatoria</taxon>
        <taxon>Monogononta</taxon>
        <taxon>Pseudotrocha</taxon>
        <taxon>Ploima</taxon>
        <taxon>Brachionidae</taxon>
        <taxon>Brachionus</taxon>
    </lineage>
</organism>
<protein>
    <submittedName>
        <fullName evidence="1">Uncharacterized protein</fullName>
    </submittedName>
</protein>